<sequence length="62" mass="6841">MKIMLFGSVIVSSLFSVAASLKYEKEWVGLHSTAFKYSCCSVINCPSFSVVDSPLESEFARL</sequence>
<dbReference type="RefSeq" id="XP_020431050.1">
    <property type="nucleotide sequence ID" value="XM_020579211.1"/>
</dbReference>
<keyword evidence="3" id="KW-1185">Reference proteome</keyword>
<evidence type="ECO:0000313" key="2">
    <source>
        <dbReference type="EMBL" id="EFA78926.1"/>
    </source>
</evidence>
<feature type="signal peptide" evidence="1">
    <location>
        <begin position="1"/>
        <end position="20"/>
    </location>
</feature>
<proteinExistence type="predicted"/>
<keyword evidence="1" id="KW-0732">Signal</keyword>
<comment type="caution">
    <text evidence="2">The sequence shown here is derived from an EMBL/GenBank/DDBJ whole genome shotgun (WGS) entry which is preliminary data.</text>
</comment>
<evidence type="ECO:0000256" key="1">
    <source>
        <dbReference type="SAM" id="SignalP"/>
    </source>
</evidence>
<dbReference type="EMBL" id="ADBJ01000037">
    <property type="protein sequence ID" value="EFA78926.1"/>
    <property type="molecule type" value="Genomic_DNA"/>
</dbReference>
<reference evidence="2 3" key="1">
    <citation type="journal article" date="2011" name="Genome Res.">
        <title>Phylogeny-wide analysis of social amoeba genomes highlights ancient origins for complex intercellular communication.</title>
        <authorList>
            <person name="Heidel A.J."/>
            <person name="Lawal H.M."/>
            <person name="Felder M."/>
            <person name="Schilde C."/>
            <person name="Helps N.R."/>
            <person name="Tunggal B."/>
            <person name="Rivero F."/>
            <person name="John U."/>
            <person name="Schleicher M."/>
            <person name="Eichinger L."/>
            <person name="Platzer M."/>
            <person name="Noegel A.A."/>
            <person name="Schaap P."/>
            <person name="Gloeckner G."/>
        </authorList>
    </citation>
    <scope>NUCLEOTIDE SEQUENCE [LARGE SCALE GENOMIC DNA]</scope>
    <source>
        <strain evidence="3">ATCC 26659 / Pp 5 / PN500</strain>
    </source>
</reference>
<feature type="chain" id="PRO_5003041160" evidence="1">
    <location>
        <begin position="21"/>
        <end position="62"/>
    </location>
</feature>
<name>D3BI26_HETP5</name>
<dbReference type="Proteomes" id="UP000001396">
    <property type="component" value="Unassembled WGS sequence"/>
</dbReference>
<evidence type="ECO:0000313" key="3">
    <source>
        <dbReference type="Proteomes" id="UP000001396"/>
    </source>
</evidence>
<organism evidence="2 3">
    <name type="scientific">Heterostelium pallidum (strain ATCC 26659 / Pp 5 / PN500)</name>
    <name type="common">Cellular slime mold</name>
    <name type="synonym">Polysphondylium pallidum</name>
    <dbReference type="NCBI Taxonomy" id="670386"/>
    <lineage>
        <taxon>Eukaryota</taxon>
        <taxon>Amoebozoa</taxon>
        <taxon>Evosea</taxon>
        <taxon>Eumycetozoa</taxon>
        <taxon>Dictyostelia</taxon>
        <taxon>Acytosteliales</taxon>
        <taxon>Acytosteliaceae</taxon>
        <taxon>Heterostelium</taxon>
    </lineage>
</organism>
<protein>
    <submittedName>
        <fullName evidence="2">Uncharacterized protein</fullName>
    </submittedName>
</protein>
<dbReference type="InParanoid" id="D3BI26"/>
<gene>
    <name evidence="2" type="ORF">PPL_08394</name>
</gene>
<dbReference type="GeneID" id="31363874"/>
<dbReference type="AlphaFoldDB" id="D3BI26"/>
<accession>D3BI26</accession>